<accession>A0ABW3UDC1</accession>
<dbReference type="InterPro" id="IPR036653">
    <property type="entry name" value="CinA-like_C"/>
</dbReference>
<dbReference type="Proteomes" id="UP001597264">
    <property type="component" value="Unassembled WGS sequence"/>
</dbReference>
<dbReference type="SUPFAM" id="SSF142433">
    <property type="entry name" value="CinA-like"/>
    <property type="match status" value="1"/>
</dbReference>
<evidence type="ECO:0000313" key="2">
    <source>
        <dbReference type="EMBL" id="MFD1218481.1"/>
    </source>
</evidence>
<sequence length="164" mass="17021">MLALAERLGAALQQCKWQVTAAESCTGGAVAAAITAVPGASAWFEGSVVSYSNRIKHEVLGVDSTDLSRLGAVSEPVVRQMAVGVLNRFDANLAVAVSGIAGPDGGTEDKPVGTVWIAWAHGEGQEPVTVDARCIQFSGDRHEVQSQTVAEALRGLLSIAESHL</sequence>
<protein>
    <submittedName>
        <fullName evidence="2">CinA family protein</fullName>
    </submittedName>
</protein>
<dbReference type="InterPro" id="IPR008136">
    <property type="entry name" value="CinA_C"/>
</dbReference>
<dbReference type="Pfam" id="PF02464">
    <property type="entry name" value="CinA"/>
    <property type="match status" value="1"/>
</dbReference>
<dbReference type="EMBL" id="JBHTLR010000036">
    <property type="protein sequence ID" value="MFD1218481.1"/>
    <property type="molecule type" value="Genomic_DNA"/>
</dbReference>
<evidence type="ECO:0000313" key="3">
    <source>
        <dbReference type="Proteomes" id="UP001597264"/>
    </source>
</evidence>
<organism evidence="2 3">
    <name type="scientific">Microbulbifer celer</name>
    <dbReference type="NCBI Taxonomy" id="435905"/>
    <lineage>
        <taxon>Bacteria</taxon>
        <taxon>Pseudomonadati</taxon>
        <taxon>Pseudomonadota</taxon>
        <taxon>Gammaproteobacteria</taxon>
        <taxon>Cellvibrionales</taxon>
        <taxon>Microbulbiferaceae</taxon>
        <taxon>Microbulbifer</taxon>
    </lineage>
</organism>
<gene>
    <name evidence="2" type="ORF">ACFQ2X_17910</name>
</gene>
<keyword evidence="3" id="KW-1185">Reference proteome</keyword>
<reference evidence="3" key="1">
    <citation type="journal article" date="2019" name="Int. J. Syst. Evol. Microbiol.">
        <title>The Global Catalogue of Microorganisms (GCM) 10K type strain sequencing project: providing services to taxonomists for standard genome sequencing and annotation.</title>
        <authorList>
            <consortium name="The Broad Institute Genomics Platform"/>
            <consortium name="The Broad Institute Genome Sequencing Center for Infectious Disease"/>
            <person name="Wu L."/>
            <person name="Ma J."/>
        </authorList>
    </citation>
    <scope>NUCLEOTIDE SEQUENCE [LARGE SCALE GENOMIC DNA]</scope>
    <source>
        <strain evidence="3">CCUG 54356</strain>
    </source>
</reference>
<dbReference type="NCBIfam" id="TIGR00199">
    <property type="entry name" value="PncC_domain"/>
    <property type="match status" value="1"/>
</dbReference>
<comment type="caution">
    <text evidence="2">The sequence shown here is derived from an EMBL/GenBank/DDBJ whole genome shotgun (WGS) entry which is preliminary data.</text>
</comment>
<proteinExistence type="predicted"/>
<dbReference type="RefSeq" id="WP_230439142.1">
    <property type="nucleotide sequence ID" value="NZ_CP087715.1"/>
</dbReference>
<feature type="domain" description="CinA C-terminal" evidence="1">
    <location>
        <begin position="3"/>
        <end position="158"/>
    </location>
</feature>
<evidence type="ECO:0000259" key="1">
    <source>
        <dbReference type="Pfam" id="PF02464"/>
    </source>
</evidence>
<name>A0ABW3UDC1_9GAMM</name>
<dbReference type="Gene3D" id="3.90.950.20">
    <property type="entry name" value="CinA-like"/>
    <property type="match status" value="1"/>
</dbReference>